<evidence type="ECO:0000256" key="2">
    <source>
        <dbReference type="ARBA" id="ARBA00004496"/>
    </source>
</evidence>
<dbReference type="GO" id="GO:0003949">
    <property type="term" value="F:1-(5-phosphoribosyl)-5-[(5-phosphoribosylamino)methylideneamino]imidazole-4-carboxamide isomerase activity"/>
    <property type="evidence" value="ECO:0007669"/>
    <property type="project" value="UniProtKB-EC"/>
</dbReference>
<dbReference type="NCBIfam" id="NF010112">
    <property type="entry name" value="PRK13585.1"/>
    <property type="match status" value="1"/>
</dbReference>
<dbReference type="InterPro" id="IPR006063">
    <property type="entry name" value="HisA_bact_arch"/>
</dbReference>
<accession>A0ABV7U5S0</accession>
<evidence type="ECO:0000256" key="1">
    <source>
        <dbReference type="ARBA" id="ARBA00000901"/>
    </source>
</evidence>
<gene>
    <name evidence="9 12" type="primary">hisA</name>
    <name evidence="12" type="ORF">ACFOM8_13275</name>
</gene>
<dbReference type="Pfam" id="PF00977">
    <property type="entry name" value="His_biosynth"/>
    <property type="match status" value="1"/>
</dbReference>
<comment type="catalytic activity">
    <reaction evidence="1 9 11">
        <text>1-(5-phospho-beta-D-ribosyl)-5-[(5-phospho-beta-D-ribosylamino)methylideneamino]imidazole-4-carboxamide = 5-[(5-phospho-1-deoxy-D-ribulos-1-ylimino)methylamino]-1-(5-phospho-beta-D-ribosyl)imidazole-4-carboxamide</text>
        <dbReference type="Rhea" id="RHEA:15469"/>
        <dbReference type="ChEBI" id="CHEBI:58435"/>
        <dbReference type="ChEBI" id="CHEBI:58525"/>
        <dbReference type="EC" id="5.3.1.16"/>
    </reaction>
</comment>
<dbReference type="PANTHER" id="PTHR43090">
    <property type="entry name" value="1-(5-PHOSPHORIBOSYL)-5-[(5-PHOSPHORIBOSYLAMINO)METHYLIDENEAMINO] IMIDAZOLE-4-CARBOXAMIDE ISOMERASE"/>
    <property type="match status" value="1"/>
</dbReference>
<evidence type="ECO:0000256" key="9">
    <source>
        <dbReference type="HAMAP-Rule" id="MF_01014"/>
    </source>
</evidence>
<comment type="pathway">
    <text evidence="3 9 11">Amino-acid biosynthesis; L-histidine biosynthesis; L-histidine from 5-phospho-alpha-D-ribose 1-diphosphate: step 4/9.</text>
</comment>
<evidence type="ECO:0000256" key="8">
    <source>
        <dbReference type="ARBA" id="ARBA00023235"/>
    </source>
</evidence>
<reference evidence="13" key="1">
    <citation type="journal article" date="2019" name="Int. J. Syst. Evol. Microbiol.">
        <title>The Global Catalogue of Microorganisms (GCM) 10K type strain sequencing project: providing services to taxonomists for standard genome sequencing and annotation.</title>
        <authorList>
            <consortium name="The Broad Institute Genomics Platform"/>
            <consortium name="The Broad Institute Genome Sequencing Center for Infectious Disease"/>
            <person name="Wu L."/>
            <person name="Ma J."/>
        </authorList>
    </citation>
    <scope>NUCLEOTIDE SEQUENCE [LARGE SCALE GENOMIC DNA]</scope>
    <source>
        <strain evidence="13">KCTC 42473</strain>
    </source>
</reference>
<keyword evidence="7 9" id="KW-0368">Histidine biosynthesis</keyword>
<evidence type="ECO:0000256" key="7">
    <source>
        <dbReference type="ARBA" id="ARBA00023102"/>
    </source>
</evidence>
<evidence type="ECO:0000256" key="11">
    <source>
        <dbReference type="RuleBase" id="RU003658"/>
    </source>
</evidence>
<dbReference type="SUPFAM" id="SSF51366">
    <property type="entry name" value="Ribulose-phoshate binding barrel"/>
    <property type="match status" value="1"/>
</dbReference>
<evidence type="ECO:0000256" key="5">
    <source>
        <dbReference type="ARBA" id="ARBA00022490"/>
    </source>
</evidence>
<dbReference type="EC" id="5.3.1.16" evidence="9 11"/>
<keyword evidence="8 9" id="KW-0413">Isomerase</keyword>
<feature type="active site" description="Proton acceptor" evidence="9">
    <location>
        <position position="8"/>
    </location>
</feature>
<keyword evidence="6 9" id="KW-0028">Amino-acid biosynthesis</keyword>
<comment type="similarity">
    <text evidence="4 9 10">Belongs to the HisA/HisF family.</text>
</comment>
<dbReference type="Proteomes" id="UP001595539">
    <property type="component" value="Unassembled WGS sequence"/>
</dbReference>
<dbReference type="InterPro" id="IPR044524">
    <property type="entry name" value="Isoase_HisA-like"/>
</dbReference>
<dbReference type="InterPro" id="IPR011060">
    <property type="entry name" value="RibuloseP-bd_barrel"/>
</dbReference>
<name>A0ABV7U5S0_9RHOB</name>
<dbReference type="HAMAP" id="MF_01014">
    <property type="entry name" value="HisA"/>
    <property type="match status" value="1"/>
</dbReference>
<dbReference type="CDD" id="cd04732">
    <property type="entry name" value="HisA"/>
    <property type="match status" value="1"/>
</dbReference>
<evidence type="ECO:0000256" key="6">
    <source>
        <dbReference type="ARBA" id="ARBA00022605"/>
    </source>
</evidence>
<dbReference type="PANTHER" id="PTHR43090:SF2">
    <property type="entry name" value="1-(5-PHOSPHORIBOSYL)-5-[(5-PHOSPHORIBOSYLAMINO)METHYLIDENEAMINO] IMIDAZOLE-4-CARBOXAMIDE ISOMERASE"/>
    <property type="match status" value="1"/>
</dbReference>
<keyword evidence="5 9" id="KW-0963">Cytoplasm</keyword>
<evidence type="ECO:0000256" key="10">
    <source>
        <dbReference type="RuleBase" id="RU003657"/>
    </source>
</evidence>
<dbReference type="NCBIfam" id="TIGR00007">
    <property type="entry name" value="1-(5-phosphoribosyl)-5-[(5-phosphoribosylamino)methylideneamino]imidazole-4-carboxamide isomerase"/>
    <property type="match status" value="1"/>
</dbReference>
<sequence>MILYPAIDLKDGNCVRLLRGEMEAATVFGTDPAAQARAFQDAGAEWLHLVDLNGAFAGRPVNAAAVEAILAAIDIPAQLGGGIRDLATIEGWLEKGLSRVILGTVAVENPDLVRQAAVRFPGRIAVGIDARAGRVATRGWATETEVTATDLARRFEDAGVAAIIYTDIDRDGAMQGPNIAATEALARAVGIPVIASGGVSSLDDLRALAETRVIAGAISGRALYDGAIDLAEALALLR</sequence>
<proteinExistence type="inferred from homology"/>
<dbReference type="InterPro" id="IPR023016">
    <property type="entry name" value="HisA/PriA"/>
</dbReference>
<dbReference type="RefSeq" id="WP_377762083.1">
    <property type="nucleotide sequence ID" value="NZ_JBHRXY010000010.1"/>
</dbReference>
<dbReference type="InterPro" id="IPR006062">
    <property type="entry name" value="His_biosynth"/>
</dbReference>
<dbReference type="EMBL" id="JBHRXY010000010">
    <property type="protein sequence ID" value="MFC3630418.1"/>
    <property type="molecule type" value="Genomic_DNA"/>
</dbReference>
<dbReference type="InterPro" id="IPR013785">
    <property type="entry name" value="Aldolase_TIM"/>
</dbReference>
<evidence type="ECO:0000256" key="3">
    <source>
        <dbReference type="ARBA" id="ARBA00005133"/>
    </source>
</evidence>
<evidence type="ECO:0000256" key="4">
    <source>
        <dbReference type="ARBA" id="ARBA00009667"/>
    </source>
</evidence>
<feature type="active site" description="Proton donor" evidence="9">
    <location>
        <position position="129"/>
    </location>
</feature>
<evidence type="ECO:0000313" key="13">
    <source>
        <dbReference type="Proteomes" id="UP001595539"/>
    </source>
</evidence>
<dbReference type="Gene3D" id="3.20.20.70">
    <property type="entry name" value="Aldolase class I"/>
    <property type="match status" value="1"/>
</dbReference>
<evidence type="ECO:0000313" key="12">
    <source>
        <dbReference type="EMBL" id="MFC3630418.1"/>
    </source>
</evidence>
<organism evidence="12 13">
    <name type="scientific">Paracoccus angustae</name>
    <dbReference type="NCBI Taxonomy" id="1671480"/>
    <lineage>
        <taxon>Bacteria</taxon>
        <taxon>Pseudomonadati</taxon>
        <taxon>Pseudomonadota</taxon>
        <taxon>Alphaproteobacteria</taxon>
        <taxon>Rhodobacterales</taxon>
        <taxon>Paracoccaceae</taxon>
        <taxon>Paracoccus</taxon>
    </lineage>
</organism>
<keyword evidence="13" id="KW-1185">Reference proteome</keyword>
<protein>
    <recommendedName>
        <fullName evidence="9 11">1-(5-phosphoribosyl)-5-[(5-phosphoribosylamino)methylideneamino] imidazole-4-carboxamide isomerase</fullName>
        <ecNumber evidence="9 11">5.3.1.16</ecNumber>
    </recommendedName>
    <alternativeName>
        <fullName evidence="9">Phosphoribosylformimino-5-aminoimidazole carboxamide ribotide isomerase</fullName>
    </alternativeName>
</protein>
<comment type="subcellular location">
    <subcellularLocation>
        <location evidence="2 9 11">Cytoplasm</location>
    </subcellularLocation>
</comment>
<comment type="caution">
    <text evidence="12">The sequence shown here is derived from an EMBL/GenBank/DDBJ whole genome shotgun (WGS) entry which is preliminary data.</text>
</comment>